<dbReference type="PANTHER" id="PTHR43782:SF3">
    <property type="entry name" value="ARGINASE"/>
    <property type="match status" value="1"/>
</dbReference>
<accession>A0A427XEK7</accession>
<evidence type="ECO:0000256" key="8">
    <source>
        <dbReference type="PROSITE-ProRule" id="PRU00742"/>
    </source>
</evidence>
<evidence type="ECO:0000313" key="13">
    <source>
        <dbReference type="Proteomes" id="UP000279236"/>
    </source>
</evidence>
<dbReference type="OrthoDB" id="9992747at2759"/>
<evidence type="ECO:0000256" key="10">
    <source>
        <dbReference type="RuleBase" id="RU361159"/>
    </source>
</evidence>
<organism evidence="12 13">
    <name type="scientific">Apiotrichum porosum</name>
    <dbReference type="NCBI Taxonomy" id="105984"/>
    <lineage>
        <taxon>Eukaryota</taxon>
        <taxon>Fungi</taxon>
        <taxon>Dikarya</taxon>
        <taxon>Basidiomycota</taxon>
        <taxon>Agaricomycotina</taxon>
        <taxon>Tremellomycetes</taxon>
        <taxon>Trichosporonales</taxon>
        <taxon>Trichosporonaceae</taxon>
        <taxon>Apiotrichum</taxon>
    </lineage>
</organism>
<reference evidence="12 13" key="1">
    <citation type="submission" date="2018-11" db="EMBL/GenBank/DDBJ databases">
        <title>Genome sequence of Apiotrichum porosum DSM 27194.</title>
        <authorList>
            <person name="Aliyu H."/>
            <person name="Gorte O."/>
            <person name="Ochsenreither K."/>
        </authorList>
    </citation>
    <scope>NUCLEOTIDE SEQUENCE [LARGE SCALE GENOMIC DNA]</scope>
    <source>
        <strain evidence="12 13">DSM 27194</strain>
    </source>
</reference>
<evidence type="ECO:0000256" key="6">
    <source>
        <dbReference type="ARBA" id="ARBA00022801"/>
    </source>
</evidence>
<dbReference type="Gene3D" id="3.40.800.10">
    <property type="entry name" value="Ureohydrolase domain"/>
    <property type="match status" value="1"/>
</dbReference>
<sequence>MRLPRTSLSSVTAAARQAIHPRLPQASRPQAFERVSSSAQTRHLARGVTAQARARPSTAAVSSVPLRAAAGQVRTHTTRDAHYLKDLPGQSSPTFEYKFIADDPSTVSVVGYPFSGGQPRPGVDEGPEALVEAGLLDQIAALGWVVEFNKAAIAEVRELAMADSETDADVGKLHRPRAVSAVNQRVAQDVSDIIERGAMPLTLGGDHSLAMGTVSGVKSQYPDAAVIWVDAHADINTPITTDSGNLHGCPLSFLLGLEGTDIPPFNVWLEPCLRPEDLVYIGLRDIDAGEKMILKSLGIKVFTMHDVDKHGIGRVMEMVLAHVGANRPIHLSFDVDALDPTVAPSTGTPVRGGLTFREGHYITEAIAETGNLVAIDIVEVNPTLEDGASVQQTIAVGCSLARCALGETLL</sequence>
<dbReference type="GO" id="GO:0004053">
    <property type="term" value="F:arginase activity"/>
    <property type="evidence" value="ECO:0007669"/>
    <property type="project" value="UniProtKB-EC"/>
</dbReference>
<dbReference type="GO" id="GO:0030145">
    <property type="term" value="F:manganese ion binding"/>
    <property type="evidence" value="ECO:0007669"/>
    <property type="project" value="TreeGrafter"/>
</dbReference>
<dbReference type="CDD" id="cd09989">
    <property type="entry name" value="Arginase"/>
    <property type="match status" value="1"/>
</dbReference>
<proteinExistence type="inferred from homology"/>
<evidence type="ECO:0000256" key="11">
    <source>
        <dbReference type="SAM" id="MobiDB-lite"/>
    </source>
</evidence>
<dbReference type="AlphaFoldDB" id="A0A427XEK7"/>
<evidence type="ECO:0000256" key="9">
    <source>
        <dbReference type="RuleBase" id="RU003684"/>
    </source>
</evidence>
<keyword evidence="5 10" id="KW-0479">Metal-binding</keyword>
<evidence type="ECO:0000313" key="12">
    <source>
        <dbReference type="EMBL" id="RSH77266.1"/>
    </source>
</evidence>
<dbReference type="PROSITE" id="PS51409">
    <property type="entry name" value="ARGINASE_2"/>
    <property type="match status" value="1"/>
</dbReference>
<dbReference type="EC" id="3.5.3.1" evidence="2 10"/>
<comment type="caution">
    <text evidence="12">The sequence shown here is derived from an EMBL/GenBank/DDBJ whole genome shotgun (WGS) entry which is preliminary data.</text>
</comment>
<dbReference type="InterPro" id="IPR023696">
    <property type="entry name" value="Ureohydrolase_dom_sf"/>
</dbReference>
<dbReference type="FunFam" id="3.40.800.10:FF:000009">
    <property type="entry name" value="Arginase"/>
    <property type="match status" value="1"/>
</dbReference>
<dbReference type="NCBIfam" id="TIGR01229">
    <property type="entry name" value="rocF_arginase"/>
    <property type="match status" value="1"/>
</dbReference>
<comment type="pathway">
    <text evidence="1">Nitrogen metabolism; urea cycle; L-ornithine and urea from L-arginine: step 1/1.</text>
</comment>
<comment type="cofactor">
    <cofactor evidence="10">
        <name>Mn(2+)</name>
        <dbReference type="ChEBI" id="CHEBI:29035"/>
    </cofactor>
    <text evidence="10">Binds 2 manganese ions per subunit.</text>
</comment>
<dbReference type="PROSITE" id="PS01053">
    <property type="entry name" value="ARGINASE_1"/>
    <property type="match status" value="1"/>
</dbReference>
<dbReference type="EMBL" id="RSCE01000017">
    <property type="protein sequence ID" value="RSH77266.1"/>
    <property type="molecule type" value="Genomic_DNA"/>
</dbReference>
<dbReference type="InterPro" id="IPR006035">
    <property type="entry name" value="Ureohydrolase"/>
</dbReference>
<evidence type="ECO:0000256" key="1">
    <source>
        <dbReference type="ARBA" id="ARBA00005098"/>
    </source>
</evidence>
<name>A0A427XEK7_9TREE</name>
<feature type="compositionally biased region" description="Polar residues" evidence="11">
    <location>
        <begin position="1"/>
        <end position="12"/>
    </location>
</feature>
<dbReference type="Proteomes" id="UP000279236">
    <property type="component" value="Unassembled WGS sequence"/>
</dbReference>
<keyword evidence="4 10" id="KW-0056">Arginine metabolism</keyword>
<dbReference type="InterPro" id="IPR020855">
    <property type="entry name" value="Ureohydrolase_Mn_BS"/>
</dbReference>
<dbReference type="STRING" id="105984.A0A427XEK7"/>
<dbReference type="GO" id="GO:0005829">
    <property type="term" value="C:cytosol"/>
    <property type="evidence" value="ECO:0007669"/>
    <property type="project" value="TreeGrafter"/>
</dbReference>
<protein>
    <recommendedName>
        <fullName evidence="3 10">Arginase</fullName>
        <ecNumber evidence="2 10">3.5.3.1</ecNumber>
    </recommendedName>
</protein>
<comment type="catalytic activity">
    <reaction evidence="10">
        <text>L-arginine + H2O = urea + L-ornithine</text>
        <dbReference type="Rhea" id="RHEA:20569"/>
        <dbReference type="ChEBI" id="CHEBI:15377"/>
        <dbReference type="ChEBI" id="CHEBI:16199"/>
        <dbReference type="ChEBI" id="CHEBI:32682"/>
        <dbReference type="ChEBI" id="CHEBI:46911"/>
        <dbReference type="EC" id="3.5.3.1"/>
    </reaction>
</comment>
<feature type="region of interest" description="Disordered" evidence="11">
    <location>
        <begin position="1"/>
        <end position="87"/>
    </location>
</feature>
<evidence type="ECO:0000256" key="5">
    <source>
        <dbReference type="ARBA" id="ARBA00022723"/>
    </source>
</evidence>
<dbReference type="GO" id="GO:0000050">
    <property type="term" value="P:urea cycle"/>
    <property type="evidence" value="ECO:0007669"/>
    <property type="project" value="UniProtKB-UniPathway"/>
</dbReference>
<dbReference type="GeneID" id="39588118"/>
<keyword evidence="13" id="KW-1185">Reference proteome</keyword>
<evidence type="ECO:0000256" key="4">
    <source>
        <dbReference type="ARBA" id="ARBA00022503"/>
    </source>
</evidence>
<gene>
    <name evidence="12" type="primary">CAR1</name>
    <name evidence="12" type="ORF">EHS24_003575</name>
</gene>
<keyword evidence="6 9" id="KW-0378">Hydrolase</keyword>
<dbReference type="UniPathway" id="UPA00158">
    <property type="reaction ID" value="UER00270"/>
</dbReference>
<dbReference type="PRINTS" id="PR00116">
    <property type="entry name" value="ARGINASE"/>
</dbReference>
<evidence type="ECO:0000256" key="2">
    <source>
        <dbReference type="ARBA" id="ARBA00012168"/>
    </source>
</evidence>
<comment type="similarity">
    <text evidence="8 9">Belongs to the arginase family.</text>
</comment>
<dbReference type="InterPro" id="IPR014033">
    <property type="entry name" value="Arginase"/>
</dbReference>
<evidence type="ECO:0000256" key="3">
    <source>
        <dbReference type="ARBA" id="ARBA00018123"/>
    </source>
</evidence>
<dbReference type="PANTHER" id="PTHR43782">
    <property type="entry name" value="ARGINASE"/>
    <property type="match status" value="1"/>
</dbReference>
<dbReference type="GO" id="GO:0006525">
    <property type="term" value="P:arginine metabolic process"/>
    <property type="evidence" value="ECO:0007669"/>
    <property type="project" value="UniProtKB-KW"/>
</dbReference>
<dbReference type="SUPFAM" id="SSF52768">
    <property type="entry name" value="Arginase/deacetylase"/>
    <property type="match status" value="1"/>
</dbReference>
<dbReference type="Pfam" id="PF00491">
    <property type="entry name" value="Arginase"/>
    <property type="match status" value="1"/>
</dbReference>
<dbReference type="GO" id="GO:0005634">
    <property type="term" value="C:nucleus"/>
    <property type="evidence" value="ECO:0007669"/>
    <property type="project" value="TreeGrafter"/>
</dbReference>
<dbReference type="RefSeq" id="XP_028472413.1">
    <property type="nucleotide sequence ID" value="XM_028619239.1"/>
</dbReference>
<keyword evidence="7 10" id="KW-0464">Manganese</keyword>
<evidence type="ECO:0000256" key="7">
    <source>
        <dbReference type="ARBA" id="ARBA00023211"/>
    </source>
</evidence>